<comment type="caution">
    <text evidence="3">The sequence shown here is derived from an EMBL/GenBank/DDBJ whole genome shotgun (WGS) entry which is preliminary data.</text>
</comment>
<evidence type="ECO:0000256" key="1">
    <source>
        <dbReference type="ARBA" id="ARBA00022679"/>
    </source>
</evidence>
<evidence type="ECO:0000313" key="3">
    <source>
        <dbReference type="EMBL" id="RHD78725.1"/>
    </source>
</evidence>
<reference evidence="3 4" key="1">
    <citation type="submission" date="2018-08" db="EMBL/GenBank/DDBJ databases">
        <title>A genome reference for cultivated species of the human gut microbiota.</title>
        <authorList>
            <person name="Zou Y."/>
            <person name="Xue W."/>
            <person name="Luo G."/>
        </authorList>
    </citation>
    <scope>NUCLEOTIDE SEQUENCE [LARGE SCALE GENOMIC DNA]</scope>
    <source>
        <strain evidence="3 4">AM30-40</strain>
    </source>
</reference>
<sequence>MKIAIDLTSLYGRKRTGVEMYAIDLYKALLSTGHKIVPIFHVENEIDSNPDAVIIFRTFRLLLENTRLTKFIKRVDADMVIFPIFPPPLDIYGGRAKIVPVIHDLTFKKFRATQNFAAKYYYTPKTYVSLKHSDAIITISETVKKELFEVTTLPVFNCGENISSEFAECLNNVSVEYLKKFDLERSKYIISVSTLEPRKNFKYLLKVIKPILREKNMKLVLVGRKGWGKDKELLCLINDMSDIIVFTEYVTHECLVSLYHYAHAFALLSIYEGFGRTPFEAVACGCQRIILSDIPIFRETFNNHALFLPLDAESSCISSLMDGSIPLVDRDFKIPFNVLENRVPLFLKDIECWQNRNRK</sequence>
<dbReference type="Pfam" id="PF00534">
    <property type="entry name" value="Glycos_transf_1"/>
    <property type="match status" value="1"/>
</dbReference>
<dbReference type="Proteomes" id="UP000283429">
    <property type="component" value="Unassembled WGS sequence"/>
</dbReference>
<gene>
    <name evidence="3" type="ORF">DW783_13455</name>
</gene>
<dbReference type="SUPFAM" id="SSF53756">
    <property type="entry name" value="UDP-Glycosyltransferase/glycogen phosphorylase"/>
    <property type="match status" value="1"/>
</dbReference>
<dbReference type="CDD" id="cd03809">
    <property type="entry name" value="GT4_MtfB-like"/>
    <property type="match status" value="1"/>
</dbReference>
<name>A0A414H6C6_PHOVU</name>
<dbReference type="GO" id="GO:0016757">
    <property type="term" value="F:glycosyltransferase activity"/>
    <property type="evidence" value="ECO:0007669"/>
    <property type="project" value="InterPro"/>
</dbReference>
<evidence type="ECO:0000313" key="4">
    <source>
        <dbReference type="Proteomes" id="UP000283429"/>
    </source>
</evidence>
<feature type="domain" description="Glycosyl transferase family 1" evidence="2">
    <location>
        <begin position="184"/>
        <end position="304"/>
    </location>
</feature>
<dbReference type="RefSeq" id="WP_118170979.1">
    <property type="nucleotide sequence ID" value="NZ_QSJM01000039.1"/>
</dbReference>
<dbReference type="PANTHER" id="PTHR46401:SF2">
    <property type="entry name" value="GLYCOSYLTRANSFERASE WBBK-RELATED"/>
    <property type="match status" value="1"/>
</dbReference>
<protein>
    <submittedName>
        <fullName evidence="3">Glycosyltransferase family 1 protein</fullName>
    </submittedName>
</protein>
<dbReference type="InterPro" id="IPR001296">
    <property type="entry name" value="Glyco_trans_1"/>
</dbReference>
<dbReference type="PANTHER" id="PTHR46401">
    <property type="entry name" value="GLYCOSYLTRANSFERASE WBBK-RELATED"/>
    <property type="match status" value="1"/>
</dbReference>
<evidence type="ECO:0000259" key="2">
    <source>
        <dbReference type="Pfam" id="PF00534"/>
    </source>
</evidence>
<dbReference type="Gene3D" id="3.40.50.2000">
    <property type="entry name" value="Glycogen Phosphorylase B"/>
    <property type="match status" value="2"/>
</dbReference>
<dbReference type="EMBL" id="QSJM01000039">
    <property type="protein sequence ID" value="RHD78725.1"/>
    <property type="molecule type" value="Genomic_DNA"/>
</dbReference>
<keyword evidence="1 3" id="KW-0808">Transferase</keyword>
<organism evidence="3 4">
    <name type="scientific">Phocaeicola vulgatus</name>
    <name type="common">Bacteroides vulgatus</name>
    <dbReference type="NCBI Taxonomy" id="821"/>
    <lineage>
        <taxon>Bacteria</taxon>
        <taxon>Pseudomonadati</taxon>
        <taxon>Bacteroidota</taxon>
        <taxon>Bacteroidia</taxon>
        <taxon>Bacteroidales</taxon>
        <taxon>Bacteroidaceae</taxon>
        <taxon>Phocaeicola</taxon>
    </lineage>
</organism>
<dbReference type="AlphaFoldDB" id="A0A414H6C6"/>
<proteinExistence type="predicted"/>
<accession>A0A414H6C6</accession>